<dbReference type="Gene3D" id="3.40.50.300">
    <property type="entry name" value="P-loop containing nucleotide triphosphate hydrolases"/>
    <property type="match status" value="1"/>
</dbReference>
<dbReference type="Pfam" id="PF13541">
    <property type="entry name" value="ChlI"/>
    <property type="match status" value="1"/>
</dbReference>
<organism evidence="4 5">
    <name type="scientific">Discostella pseudostelligera</name>
    <dbReference type="NCBI Taxonomy" id="259834"/>
    <lineage>
        <taxon>Eukaryota</taxon>
        <taxon>Sar</taxon>
        <taxon>Stramenopiles</taxon>
        <taxon>Ochrophyta</taxon>
        <taxon>Bacillariophyta</taxon>
        <taxon>Coscinodiscophyceae</taxon>
        <taxon>Thalassiosirophycidae</taxon>
        <taxon>Stephanodiscales</taxon>
        <taxon>Stephanodiscaceae</taxon>
        <taxon>Discostella</taxon>
    </lineage>
</organism>
<evidence type="ECO:0000259" key="3">
    <source>
        <dbReference type="PROSITE" id="PS50162"/>
    </source>
</evidence>
<sequence>MVDTANETRMNTHIYQRRRRRRRRRCHRLSLLLCCVSSHSAQSQSSTSCFIAGRRRHDHDHGAAAFLHCQHCDGAIPDRVRTGIQTQNYYHLNAINKMGGRCDQIAIQSMRLGAFSGKRRGWQDDDDDDGNNYDDDDVDDDEPPSISISPQEFLYRLQQRQQQKNSSSGNNNSNNFSFSGLDELPSATSRPIIPPSLPGNNNGFSIHKYNTKFNNINNIEDNILRGKKGNASSAPAAKAIYICTNCQSEYVQWVGKCSGCDEYNTIVQEYRTNRAPASSRSSTSIANRAQFATVKPSSSSSWLHGISIGSSGGGGGTGPVRVTDVYQDMMLLDKASSSSSSSSSSWMEAYNNGSLKEQRTLIPDDPELNTVLGGGLMPGSITLVGGDPGVGKSTLLLQMAGSVASLAERSLQYQGIGMGPPIPSPTTSASNDASTDSEASIDSDNTIQNGGGSGNGPVIYISGEENANQIASRALRLGIQDPELLLWCETDADAIASTVVKSMYYGDGATGDPLSYFEDQQQLRGSSSSSSSSFPLSRLPSLIVIDSIQTMVCDAAGASSVGGITQVRECVGLFLRLAKSTGVPIMLVGHVTKSGDVAGPRTVEHMVDCVLYLEGGALLGAGGGADRGGGGDGGGGISSLRVLRAAKNRFGSSEEVGVYEMGRAGRLVPISDPSSFFLSTRLDNADAEGCAISVVLEGIRSMTVEVQALVAWSAGSAGYSGRRIVDGVSNSRLLLILAVLHKRYGISFRGRDVYVNVVGGMHLGRGSKSGGGSDLAVAISIVSSLVGIPVRSDTAFVGEIGLLGELRPVYSLDKRISEAKRMGFSRIVTPASPTQKKNRGGKTHPGPNESSAGGIKQLMCDNLMDAINCGLVSKLPAKQIKSGATFNKARSNAGGRTSSFGMNDLDIIEDDEEDDYNFD</sequence>
<dbReference type="SUPFAM" id="SSF54211">
    <property type="entry name" value="Ribosomal protein S5 domain 2-like"/>
    <property type="match status" value="1"/>
</dbReference>
<evidence type="ECO:0000256" key="2">
    <source>
        <dbReference type="SAM" id="MobiDB-lite"/>
    </source>
</evidence>
<feature type="domain" description="RecA family profile 1" evidence="3">
    <location>
        <begin position="357"/>
        <end position="591"/>
    </location>
</feature>
<dbReference type="PROSITE" id="PS50162">
    <property type="entry name" value="RECA_2"/>
    <property type="match status" value="1"/>
</dbReference>
<dbReference type="PANTHER" id="PTHR32472:SF10">
    <property type="entry name" value="DNA REPAIR PROTEIN RADA-LIKE PROTEIN"/>
    <property type="match status" value="1"/>
</dbReference>
<protein>
    <recommendedName>
        <fullName evidence="3">RecA family profile 1 domain-containing protein</fullName>
    </recommendedName>
</protein>
<dbReference type="GO" id="GO:0009507">
    <property type="term" value="C:chloroplast"/>
    <property type="evidence" value="ECO:0007669"/>
    <property type="project" value="UniProtKB-SubCell"/>
</dbReference>
<dbReference type="InterPro" id="IPR014721">
    <property type="entry name" value="Ribsml_uS5_D2-typ_fold_subgr"/>
</dbReference>
<dbReference type="SUPFAM" id="SSF52540">
    <property type="entry name" value="P-loop containing nucleoside triphosphate hydrolases"/>
    <property type="match status" value="1"/>
</dbReference>
<feature type="compositionally biased region" description="Acidic residues" evidence="2">
    <location>
        <begin position="124"/>
        <end position="143"/>
    </location>
</feature>
<dbReference type="InterPro" id="IPR003593">
    <property type="entry name" value="AAA+_ATPase"/>
</dbReference>
<reference evidence="4 5" key="1">
    <citation type="submission" date="2024-10" db="EMBL/GenBank/DDBJ databases">
        <title>Updated reference genomes for cyclostephanoid diatoms.</title>
        <authorList>
            <person name="Roberts W.R."/>
            <person name="Alverson A.J."/>
        </authorList>
    </citation>
    <scope>NUCLEOTIDE SEQUENCE [LARGE SCALE GENOMIC DNA]</scope>
    <source>
        <strain evidence="4 5">AJA232-27</strain>
    </source>
</reference>
<gene>
    <name evidence="4" type="ORF">ACHAWU_002084</name>
</gene>
<dbReference type="SMART" id="SM00382">
    <property type="entry name" value="AAA"/>
    <property type="match status" value="1"/>
</dbReference>
<feature type="compositionally biased region" description="Low complexity" evidence="2">
    <location>
        <begin position="165"/>
        <end position="180"/>
    </location>
</feature>
<dbReference type="InterPro" id="IPR020568">
    <property type="entry name" value="Ribosomal_Su5_D2-typ_SF"/>
</dbReference>
<accession>A0ABD3M6A5</accession>
<dbReference type="EMBL" id="JALLBG020000206">
    <property type="protein sequence ID" value="KAL3759283.1"/>
    <property type="molecule type" value="Genomic_DNA"/>
</dbReference>
<comment type="subcellular location">
    <subcellularLocation>
        <location evidence="1">Plastid</location>
        <location evidence="1">Chloroplast</location>
    </subcellularLocation>
</comment>
<evidence type="ECO:0000256" key="1">
    <source>
        <dbReference type="ARBA" id="ARBA00004229"/>
    </source>
</evidence>
<dbReference type="PRINTS" id="PR00830">
    <property type="entry name" value="ENDOLAPTASE"/>
</dbReference>
<dbReference type="InterPro" id="IPR027417">
    <property type="entry name" value="P-loop_NTPase"/>
</dbReference>
<proteinExistence type="predicted"/>
<name>A0ABD3M6A5_9STRA</name>
<dbReference type="InterPro" id="IPR020588">
    <property type="entry name" value="RecA_ATP-bd"/>
</dbReference>
<evidence type="ECO:0000313" key="4">
    <source>
        <dbReference type="EMBL" id="KAL3759283.1"/>
    </source>
</evidence>
<evidence type="ECO:0000313" key="5">
    <source>
        <dbReference type="Proteomes" id="UP001530293"/>
    </source>
</evidence>
<dbReference type="Proteomes" id="UP001530293">
    <property type="component" value="Unassembled WGS sequence"/>
</dbReference>
<dbReference type="AlphaFoldDB" id="A0ABD3M6A5"/>
<feature type="region of interest" description="Disordered" evidence="2">
    <location>
        <begin position="117"/>
        <end position="181"/>
    </location>
</feature>
<feature type="region of interest" description="Disordered" evidence="2">
    <location>
        <begin position="828"/>
        <end position="854"/>
    </location>
</feature>
<feature type="compositionally biased region" description="Low complexity" evidence="2">
    <location>
        <begin position="425"/>
        <end position="440"/>
    </location>
</feature>
<dbReference type="Gene3D" id="3.30.230.10">
    <property type="match status" value="1"/>
</dbReference>
<comment type="caution">
    <text evidence="4">The sequence shown here is derived from an EMBL/GenBank/DDBJ whole genome shotgun (WGS) entry which is preliminary data.</text>
</comment>
<keyword evidence="5" id="KW-1185">Reference proteome</keyword>
<dbReference type="PANTHER" id="PTHR32472">
    <property type="entry name" value="DNA REPAIR PROTEIN RADA"/>
    <property type="match status" value="1"/>
</dbReference>
<feature type="region of interest" description="Disordered" evidence="2">
    <location>
        <begin position="415"/>
        <end position="459"/>
    </location>
</feature>